<dbReference type="InterPro" id="IPR036514">
    <property type="entry name" value="SGNH_hydro_sf"/>
</dbReference>
<gene>
    <name evidence="1" type="ORF">ACFOZ9_17590</name>
</gene>
<dbReference type="Gene3D" id="3.40.50.1110">
    <property type="entry name" value="SGNH hydrolase"/>
    <property type="match status" value="1"/>
</dbReference>
<reference evidence="2" key="1">
    <citation type="journal article" date="2019" name="Int. J. Syst. Evol. Microbiol.">
        <title>The Global Catalogue of Microorganisms (GCM) 10K type strain sequencing project: providing services to taxonomists for standard genome sequencing and annotation.</title>
        <authorList>
            <consortium name="The Broad Institute Genomics Platform"/>
            <consortium name="The Broad Institute Genome Sequencing Center for Infectious Disease"/>
            <person name="Wu L."/>
            <person name="Ma J."/>
        </authorList>
    </citation>
    <scope>NUCLEOTIDE SEQUENCE [LARGE SCALE GENOMIC DNA]</scope>
    <source>
        <strain evidence="2">CCUG 56029</strain>
    </source>
</reference>
<proteinExistence type="predicted"/>
<dbReference type="RefSeq" id="WP_380042152.1">
    <property type="nucleotide sequence ID" value="NZ_JBHSEH010000028.1"/>
</dbReference>
<dbReference type="EMBL" id="JBHSEH010000028">
    <property type="protein sequence ID" value="MFC4428022.1"/>
    <property type="molecule type" value="Genomic_DNA"/>
</dbReference>
<organism evidence="1 2">
    <name type="scientific">Deinococcus navajonensis</name>
    <dbReference type="NCBI Taxonomy" id="309884"/>
    <lineage>
        <taxon>Bacteria</taxon>
        <taxon>Thermotogati</taxon>
        <taxon>Deinococcota</taxon>
        <taxon>Deinococci</taxon>
        <taxon>Deinococcales</taxon>
        <taxon>Deinococcaceae</taxon>
        <taxon>Deinococcus</taxon>
    </lineage>
</organism>
<keyword evidence="2" id="KW-1185">Reference proteome</keyword>
<dbReference type="Proteomes" id="UP001595998">
    <property type="component" value="Unassembled WGS sequence"/>
</dbReference>
<protein>
    <submittedName>
        <fullName evidence="1">SGNH/GDSL hydrolase family protein</fullName>
    </submittedName>
</protein>
<evidence type="ECO:0000313" key="1">
    <source>
        <dbReference type="EMBL" id="MFC4428022.1"/>
    </source>
</evidence>
<dbReference type="SUPFAM" id="SSF52266">
    <property type="entry name" value="SGNH hydrolase"/>
    <property type="match status" value="1"/>
</dbReference>
<evidence type="ECO:0000313" key="2">
    <source>
        <dbReference type="Proteomes" id="UP001595998"/>
    </source>
</evidence>
<accession>A0ABV8XUJ5</accession>
<keyword evidence="1" id="KW-0378">Hydrolase</keyword>
<dbReference type="GO" id="GO:0016787">
    <property type="term" value="F:hydrolase activity"/>
    <property type="evidence" value="ECO:0007669"/>
    <property type="project" value="UniProtKB-KW"/>
</dbReference>
<sequence>MTADLIPFTPPNPAPIVADRRNPSVAFEGQIPGCLDWLRTQPAYTANSVIGVIITARDTQTSFRVDGQPPVGTPGNFTNYILTPLVGSSTSTEPPPTSIDRTGPIINAQTLTDLDYVRWRLRPTVNIPVTSVLIENATISGRAAIAFATLNGGPSFVAPAVQEGPNVRAPVTGQLLAGTDYYLHLGKLGNGIDGTAYDGDVPSITLSSGHTWAGLTIVEPYVRYWTSFESQAAGKQIAFQLSTGDMSGTDRSGVTIRGTAPVTVDYAADTRTYTVGLGTGALSGEYARTSGTPVATLTTDYDNTYGFFQPSAQAAIAGYDFGGLDPATVTSGLVWEKPLNGNWSLVVRVNGVVSENGRHTVRLPAPLVVQPGHTYALGLAGGFSSAPQQQFTDGDSYVYAGFDYLTGRYFSTTGTYNAPISTQGEGGGMDAAPDVRIFAEAGARLQTSNIAGLTETLADHAQRLTTLEARPTWTSETLQDLVGAMLPQGTYDDAAGTVTYTFTQPRTDEEIQDVVAALIQAGANVTRTYDDAGNVLTLSATGSTASTTETLTGDPDTLTTADLSSDAWRALSPAAAPLVQSGAGTGTAFLVNPKGDAPATAYLAAGFTAPAGVTSVALSLRASAASAQTVVLELWNKTTNASLGTQNVALTGAATTFTLTQTVTPGHELHARLHVNGNGATAQAAPLVEFLRVTPAGVAGSSFWAASRRVEALASRLHGFVTDTPHTGLYQPGTPYAGLIVDTEADTIGVELYNVPSAAHYNHATVLVNGEFYAKVTHTQAGINLTQLALPAGQKRVELRAGGQEGTSLTALTGTYLRALYVPKGGRSQVVLPPRTVDVVILSDSNAAGSPGMARPGVEAWPQRLKPRRTVQAETVSMSGLYSWALGTGGLERLARRLTALRPQAIILAHSNNDWAAGPTVDATWTASRFGTEYGNLLDLLARLAPATRVLAMTSTPVQSDPTPEPYRAAIRTAVSTRPWVTLIEGSSLLTMADVEGDGVHIMSRGAAKIARSIQDTLDASTAQALPPGSMVVSSSGPVALSTTRTTQARRDTQHYTGVAGGVSTFSVHFRVDTAFSFDTVRQAIKGGSGETVRMELRSSDASGTLGPILASTPNVIQDGTMKIQDWVLSSSVTTTAGTYYHVYYVSNGANAAPGQNTSSILTMPQAGEKVTWDGGMWNGSFAGGNWYAIGFEFMQSVNKGTVGPSFTTGATSARPVTPMAGDQHYDTTLSKPVWWNGAAWKDAAGTTV</sequence>
<comment type="caution">
    <text evidence="1">The sequence shown here is derived from an EMBL/GenBank/DDBJ whole genome shotgun (WGS) entry which is preliminary data.</text>
</comment>
<name>A0ABV8XUJ5_9DEIO</name>